<proteinExistence type="predicted"/>
<dbReference type="Gene3D" id="3.40.50.2000">
    <property type="entry name" value="Glycogen Phosphorylase B"/>
    <property type="match status" value="2"/>
</dbReference>
<dbReference type="PANTHER" id="PTHR45947:SF3">
    <property type="entry name" value="SULFOQUINOVOSYL TRANSFERASE SQD2"/>
    <property type="match status" value="1"/>
</dbReference>
<reference evidence="6 7" key="1">
    <citation type="submission" date="2019-10" db="EMBL/GenBank/DDBJ databases">
        <title>Bifidobacterium from non-human primates.</title>
        <authorList>
            <person name="Modesto M."/>
        </authorList>
    </citation>
    <scope>NUCLEOTIDE SEQUENCE [LARGE SCALE GENOMIC DNA]</scope>
    <source>
        <strain evidence="6 7">TREM</strain>
    </source>
</reference>
<dbReference type="EMBL" id="WBSM01000010">
    <property type="protein sequence ID" value="KAB8287248.1"/>
    <property type="molecule type" value="Genomic_DNA"/>
</dbReference>
<protein>
    <submittedName>
        <fullName evidence="5">Glycosyl transferase family 1</fullName>
    </submittedName>
    <submittedName>
        <fullName evidence="6">Glycosyltransferase</fullName>
    </submittedName>
</protein>
<keyword evidence="2 5" id="KW-0808">Transferase</keyword>
<dbReference type="Proteomes" id="UP000482084">
    <property type="component" value="Unassembled WGS sequence"/>
</dbReference>
<dbReference type="GO" id="GO:1901137">
    <property type="term" value="P:carbohydrate derivative biosynthetic process"/>
    <property type="evidence" value="ECO:0007669"/>
    <property type="project" value="UniProtKB-ARBA"/>
</dbReference>
<dbReference type="InterPro" id="IPR050194">
    <property type="entry name" value="Glycosyltransferase_grp1"/>
</dbReference>
<dbReference type="InterPro" id="IPR001296">
    <property type="entry name" value="Glyco_trans_1"/>
</dbReference>
<dbReference type="Pfam" id="PF13439">
    <property type="entry name" value="Glyco_transf_4"/>
    <property type="match status" value="1"/>
</dbReference>
<dbReference type="OrthoDB" id="9790710at2"/>
<name>A0A6L4WYR7_9BIFI</name>
<reference evidence="5 8" key="2">
    <citation type="submission" date="2019-10" db="EMBL/GenBank/DDBJ databases">
        <title>Characterization of the phylogenetic diversity of two novel species belonging to the genus Bifidobacterium: Bifidobacterium cebidarum sp. nov. and Bifidobacterium leontopitheci sp. nov.</title>
        <authorList>
            <person name="Lugli G.A."/>
            <person name="Duranti S."/>
            <person name="Milani C."/>
            <person name="Turroni F."/>
            <person name="Ventura M."/>
        </authorList>
    </citation>
    <scope>NUCLEOTIDE SEQUENCE [LARGE SCALE GENOMIC DNA]</scope>
    <source>
        <strain evidence="5 8">DSM 100688</strain>
    </source>
</reference>
<dbReference type="GO" id="GO:0016757">
    <property type="term" value="F:glycosyltransferase activity"/>
    <property type="evidence" value="ECO:0007669"/>
    <property type="project" value="UniProtKB-KW"/>
</dbReference>
<dbReference type="InterPro" id="IPR028098">
    <property type="entry name" value="Glyco_trans_4-like_N"/>
</dbReference>
<feature type="domain" description="Glycosyl transferase family 1" evidence="3">
    <location>
        <begin position="193"/>
        <end position="345"/>
    </location>
</feature>
<dbReference type="EMBL" id="WHZX01000004">
    <property type="protein sequence ID" value="NEG71959.1"/>
    <property type="molecule type" value="Genomic_DNA"/>
</dbReference>
<evidence type="ECO:0000256" key="2">
    <source>
        <dbReference type="ARBA" id="ARBA00022679"/>
    </source>
</evidence>
<feature type="domain" description="Glycosyltransferase subfamily 4-like N-terminal" evidence="4">
    <location>
        <begin position="20"/>
        <end position="182"/>
    </location>
</feature>
<sequence length="379" mass="42822">MEYNQIRVLEVVPSLSRAAGVARFAYNMALYHDEQRVHYDFLHHAIINGQMMHEKTYDQDLLQRGSKVYTVNYAGAGFLRFVKEVGAFFKQHGSEYDIVHCQMPNSAFCVLRDAKKAGIKHRVLHSHLNNSSDKFLHRVRNMPLNAIGKLYATDRLACSEDAGRFLFGNKPFTVIRNGIPIEQFAYNPDRSNRLRAELGIGLDDPVIGCVGRMVKQKNYPFAVKVFAQFLNRRPDAKLVFIGDGTDRAELEQVIHDEGVAASVLLLGVREDIDQLYSMFDVFFMPSLYEGLPVSCVEAQAAGLPCVYSMDVPHESDITGTGTFVDRSADLSEWVKALDQASQENRLVQNPRLLAERGYSVKDNAEVLMQYYEHLMADGQ</sequence>
<keyword evidence="8" id="KW-1185">Reference proteome</keyword>
<evidence type="ECO:0000313" key="6">
    <source>
        <dbReference type="EMBL" id="NEG71959.1"/>
    </source>
</evidence>
<evidence type="ECO:0000259" key="3">
    <source>
        <dbReference type="Pfam" id="PF00534"/>
    </source>
</evidence>
<dbReference type="Pfam" id="PF00534">
    <property type="entry name" value="Glycos_transf_1"/>
    <property type="match status" value="1"/>
</dbReference>
<dbReference type="AlphaFoldDB" id="A0A6L4WYR7"/>
<accession>A0A6L4WYR7</accession>
<dbReference type="Proteomes" id="UP000469943">
    <property type="component" value="Unassembled WGS sequence"/>
</dbReference>
<dbReference type="PANTHER" id="PTHR45947">
    <property type="entry name" value="SULFOQUINOVOSYL TRANSFERASE SQD2"/>
    <property type="match status" value="1"/>
</dbReference>
<comment type="caution">
    <text evidence="5">The sequence shown here is derived from an EMBL/GenBank/DDBJ whole genome shotgun (WGS) entry which is preliminary data.</text>
</comment>
<dbReference type="SUPFAM" id="SSF53756">
    <property type="entry name" value="UDP-Glycosyltransferase/glycogen phosphorylase"/>
    <property type="match status" value="1"/>
</dbReference>
<organism evidence="5 8">
    <name type="scientific">Bifidobacterium ramosum</name>
    <dbReference type="NCBI Taxonomy" id="1798158"/>
    <lineage>
        <taxon>Bacteria</taxon>
        <taxon>Bacillati</taxon>
        <taxon>Actinomycetota</taxon>
        <taxon>Actinomycetes</taxon>
        <taxon>Bifidobacteriales</taxon>
        <taxon>Bifidobacteriaceae</taxon>
        <taxon>Bifidobacterium</taxon>
    </lineage>
</organism>
<evidence type="ECO:0000313" key="7">
    <source>
        <dbReference type="Proteomes" id="UP000469943"/>
    </source>
</evidence>
<keyword evidence="1" id="KW-0328">Glycosyltransferase</keyword>
<evidence type="ECO:0000313" key="5">
    <source>
        <dbReference type="EMBL" id="KAB8287248.1"/>
    </source>
</evidence>
<evidence type="ECO:0000256" key="1">
    <source>
        <dbReference type="ARBA" id="ARBA00022676"/>
    </source>
</evidence>
<evidence type="ECO:0000313" key="8">
    <source>
        <dbReference type="Proteomes" id="UP000482084"/>
    </source>
</evidence>
<dbReference type="RefSeq" id="WP_152358838.1">
    <property type="nucleotide sequence ID" value="NZ_WBSM01000010.1"/>
</dbReference>
<evidence type="ECO:0000259" key="4">
    <source>
        <dbReference type="Pfam" id="PF13439"/>
    </source>
</evidence>
<gene>
    <name evidence="5" type="ORF">DSM100688_1823</name>
    <name evidence="6" type="ORF">GFD24_07045</name>
</gene>